<keyword evidence="2" id="KW-1133">Transmembrane helix</keyword>
<evidence type="ECO:0000256" key="2">
    <source>
        <dbReference type="SAM" id="Phobius"/>
    </source>
</evidence>
<name>A0A409WFJ5_PSICY</name>
<dbReference type="OrthoDB" id="2802082at2759"/>
<dbReference type="EMBL" id="NHYD01003441">
    <property type="protein sequence ID" value="PPQ77230.1"/>
    <property type="molecule type" value="Genomic_DNA"/>
</dbReference>
<comment type="caution">
    <text evidence="3">The sequence shown here is derived from an EMBL/GenBank/DDBJ whole genome shotgun (WGS) entry which is preliminary data.</text>
</comment>
<evidence type="ECO:0000313" key="3">
    <source>
        <dbReference type="EMBL" id="PPQ77230.1"/>
    </source>
</evidence>
<feature type="region of interest" description="Disordered" evidence="1">
    <location>
        <begin position="60"/>
        <end position="91"/>
    </location>
</feature>
<feature type="region of interest" description="Disordered" evidence="1">
    <location>
        <begin position="249"/>
        <end position="282"/>
    </location>
</feature>
<feature type="compositionally biased region" description="Pro residues" evidence="1">
    <location>
        <begin position="263"/>
        <end position="282"/>
    </location>
</feature>
<feature type="transmembrane region" description="Helical" evidence="2">
    <location>
        <begin position="6"/>
        <end position="29"/>
    </location>
</feature>
<dbReference type="Proteomes" id="UP000283269">
    <property type="component" value="Unassembled WGS sequence"/>
</dbReference>
<accession>A0A409WFJ5</accession>
<keyword evidence="2" id="KW-0812">Transmembrane</keyword>
<organism evidence="3 4">
    <name type="scientific">Psilocybe cyanescens</name>
    <dbReference type="NCBI Taxonomy" id="93625"/>
    <lineage>
        <taxon>Eukaryota</taxon>
        <taxon>Fungi</taxon>
        <taxon>Dikarya</taxon>
        <taxon>Basidiomycota</taxon>
        <taxon>Agaricomycotina</taxon>
        <taxon>Agaricomycetes</taxon>
        <taxon>Agaricomycetidae</taxon>
        <taxon>Agaricales</taxon>
        <taxon>Agaricineae</taxon>
        <taxon>Strophariaceae</taxon>
        <taxon>Psilocybe</taxon>
    </lineage>
</organism>
<proteinExistence type="predicted"/>
<evidence type="ECO:0000256" key="1">
    <source>
        <dbReference type="SAM" id="MobiDB-lite"/>
    </source>
</evidence>
<dbReference type="AlphaFoldDB" id="A0A409WFJ5"/>
<gene>
    <name evidence="3" type="ORF">CVT25_011077</name>
</gene>
<reference evidence="3 4" key="1">
    <citation type="journal article" date="2018" name="Evol. Lett.">
        <title>Horizontal gene cluster transfer increased hallucinogenic mushroom diversity.</title>
        <authorList>
            <person name="Reynolds H.T."/>
            <person name="Vijayakumar V."/>
            <person name="Gluck-Thaler E."/>
            <person name="Korotkin H.B."/>
            <person name="Matheny P.B."/>
            <person name="Slot J.C."/>
        </authorList>
    </citation>
    <scope>NUCLEOTIDE SEQUENCE [LARGE SCALE GENOMIC DNA]</scope>
    <source>
        <strain evidence="3 4">2631</strain>
    </source>
</reference>
<sequence length="282" mass="32154">MESNLPLIIGLASGFAFLNFLFVFTWFLWERSRRRKRSQREPEDKLTSFNQRLAKLHKARRYKAATNPVPDKWVTPRNGPPASQHPLYISSPLPVHQSPARSAYNHPPGLSSLRTELYPPPPMGITRGTSARTYDTASIYSTISAPSHLHDEILSETHESFSTAVNSEDDHYMNDKYDVVSEGEYSISKDSRDPLYAIQEWEPGTFDRTYWSSYLADDARSGTEPMLREQWPTSNSTTRRAITMPLNIRKRTPTPPFATSRHIPPPRPPRCLSPLLPSPYSP</sequence>
<protein>
    <submittedName>
        <fullName evidence="3">Uncharacterized protein</fullName>
    </submittedName>
</protein>
<keyword evidence="4" id="KW-1185">Reference proteome</keyword>
<evidence type="ECO:0000313" key="4">
    <source>
        <dbReference type="Proteomes" id="UP000283269"/>
    </source>
</evidence>
<keyword evidence="2" id="KW-0472">Membrane</keyword>
<dbReference type="InParanoid" id="A0A409WFJ5"/>